<gene>
    <name evidence="3" type="ORF">RRG08_003187</name>
</gene>
<feature type="region of interest" description="Disordered" evidence="2">
    <location>
        <begin position="2464"/>
        <end position="2503"/>
    </location>
</feature>
<dbReference type="InterPro" id="IPR011992">
    <property type="entry name" value="EF-hand-dom_pair"/>
</dbReference>
<feature type="coiled-coil region" evidence="1">
    <location>
        <begin position="1634"/>
        <end position="1664"/>
    </location>
</feature>
<feature type="region of interest" description="Disordered" evidence="2">
    <location>
        <begin position="684"/>
        <end position="704"/>
    </location>
</feature>
<comment type="caution">
    <text evidence="3">The sequence shown here is derived from an EMBL/GenBank/DDBJ whole genome shotgun (WGS) entry which is preliminary data.</text>
</comment>
<evidence type="ECO:0000313" key="3">
    <source>
        <dbReference type="EMBL" id="KAK3800783.1"/>
    </source>
</evidence>
<feature type="coiled-coil region" evidence="1">
    <location>
        <begin position="1532"/>
        <end position="1571"/>
    </location>
</feature>
<feature type="coiled-coil region" evidence="1">
    <location>
        <begin position="176"/>
        <end position="203"/>
    </location>
</feature>
<dbReference type="Proteomes" id="UP001283361">
    <property type="component" value="Unassembled WGS sequence"/>
</dbReference>
<feature type="compositionally biased region" description="Basic and acidic residues" evidence="2">
    <location>
        <begin position="2464"/>
        <end position="2493"/>
    </location>
</feature>
<reference evidence="3" key="1">
    <citation type="journal article" date="2023" name="G3 (Bethesda)">
        <title>A reference genome for the long-term kleptoplast-retaining sea slug Elysia crispata morphotype clarki.</title>
        <authorList>
            <person name="Eastman K.E."/>
            <person name="Pendleton A.L."/>
            <person name="Shaikh M.A."/>
            <person name="Suttiyut T."/>
            <person name="Ogas R."/>
            <person name="Tomko P."/>
            <person name="Gavelis G."/>
            <person name="Widhalm J.R."/>
            <person name="Wisecaver J.H."/>
        </authorList>
    </citation>
    <scope>NUCLEOTIDE SEQUENCE</scope>
    <source>
        <strain evidence="3">ECLA1</strain>
    </source>
</reference>
<evidence type="ECO:0000313" key="4">
    <source>
        <dbReference type="Proteomes" id="UP001283361"/>
    </source>
</evidence>
<name>A0AAE1B714_9GAST</name>
<evidence type="ECO:0008006" key="5">
    <source>
        <dbReference type="Google" id="ProtNLM"/>
    </source>
</evidence>
<organism evidence="3 4">
    <name type="scientific">Elysia crispata</name>
    <name type="common">lettuce slug</name>
    <dbReference type="NCBI Taxonomy" id="231223"/>
    <lineage>
        <taxon>Eukaryota</taxon>
        <taxon>Metazoa</taxon>
        <taxon>Spiralia</taxon>
        <taxon>Lophotrochozoa</taxon>
        <taxon>Mollusca</taxon>
        <taxon>Gastropoda</taxon>
        <taxon>Heterobranchia</taxon>
        <taxon>Euthyneura</taxon>
        <taxon>Panpulmonata</taxon>
        <taxon>Sacoglossa</taxon>
        <taxon>Placobranchoidea</taxon>
        <taxon>Plakobranchidae</taxon>
        <taxon>Elysia</taxon>
    </lineage>
</organism>
<feature type="region of interest" description="Disordered" evidence="2">
    <location>
        <begin position="2586"/>
        <end position="2624"/>
    </location>
</feature>
<keyword evidence="1" id="KW-0175">Coiled coil</keyword>
<dbReference type="SUPFAM" id="SSF47473">
    <property type="entry name" value="EF-hand"/>
    <property type="match status" value="1"/>
</dbReference>
<evidence type="ECO:0000256" key="2">
    <source>
        <dbReference type="SAM" id="MobiDB-lite"/>
    </source>
</evidence>
<dbReference type="EMBL" id="JAWDGP010000422">
    <property type="protein sequence ID" value="KAK3800783.1"/>
    <property type="molecule type" value="Genomic_DNA"/>
</dbReference>
<dbReference type="Gene3D" id="1.10.238.10">
    <property type="entry name" value="EF-hand"/>
    <property type="match status" value="1"/>
</dbReference>
<evidence type="ECO:0000256" key="1">
    <source>
        <dbReference type="SAM" id="Coils"/>
    </source>
</evidence>
<sequence length="2624" mass="302998">MSLNDVLDAFDELDPQQRGFVTSNEVFQLYSSLMESSINEESVKAVIQNVCGQEVCDVSRNSFINILEELERRRAIENEAYWDFQALDSNGNNYISLSHALLLFREYHGDLFSLDNWNKFLESREKPDRDVYFDELRFWLSNLPGNCRSSTQSEIVQEESRLERVHLDSAYRQHEEANLLMDIKDLEKEREEERQEHIEHSVKRKLQRWHMHGLAAMLDHDDLGLDRDMREDPITMSDKESIKTSDILALLEAKYSSLQDRVLMEFASRVASMDDEKLEMFNKLKRMASKNKKFQDEELSQLVEKTSLPLTLLAMLGDLGEAESDRRQKFEVLRAQLLEQGKSEEEIDNHLRSLHNQSIHGEQICSSMLAQLSLRLKTEREAVLSDLHDPHSQGKKSMSSLEFLSLHYCRLLRQLKLLQEEEHMTSAGLAVGLAERPQEYRLQRFDWDRDRSEWLAKERLEARVGRRQIKTSTTNIDLDPLEKAGSVVLRTRLVEEVEQAQYLEREAMVHFLQSSEAKSNLDAAAGLSSEARQKKIRILRSRRQECVALGNSTANQFLLAEATALYSEERRSGMEHTTQNGRETTMPCIVLADLQQRQEIEGNRILLESLKLNKQELTRAILTQVEMRLDQLFPNIAFVTLGGLEIRAEDQDFLHTLEAKFKAMRDQVFVFGLMEKIGSEWKSMSKEKKQREISQQRKEEKRLRGEGHLQEMAQLIGPRSQALPSLSQLIGEGKTFSSVSLQQQVSKSDEKLNLLADLAARFDIEMEGLLSWLQHPDVKSLPSKVKYVQLSRLAAEKFIAAVEESYETSLLAVGLLERIGQPRSRDDQEKQLILAEKRFTSRKIAVINQEKLRSPPDEKLSPKDDNVQDLQLVLTRALLCRHYYEREKLLSVLQDPGMADLVEAAASMSPKQALSRLKELKTKRNGLNLNDSVDNEEQTYIFEEAGAIRAAQLASTLSKDLGHTVLLAEASTHLLAHLQDLQDTELKQLFTQFQDMSTSDISTKTDEEVQARKYNYCNNVMEVFTKFDGNSTEEFEKLVKQKYRLLLNLLVEESLCQQHGGRQAWDTQSQKQKIKIISALSAKATELWDTDNQMSLSSWMHPKVQLQRSVSYLMGTDRKMYQESLTGSVPGDMIEESRSSETDETVGPGIVADLHRRYKSEAAYIKNYLNGVLDIVPSDENRQLLYSKLTWEITLLASAQDFLSSALIVGLVERQTGDMNGRLEHDNARYHMLASHLSSVKHMLPAANKVKTDKMVEITKLQDLLLRTLHHKHVDEWMVILRLLSSKDFRTLQEALSVETELQRGNRITQLHCQRDKLDLKEKSKHHRILEEALFVRKESVRQRLSIVTSSKNQQDFDLIEQDINAILISQLLQFQLMEAQIHLEAFLVEDAEDLRENYAAIFTEISQGHVSNIALVAFTSLSSEPPIFAASGGHNLNEMEIMQAVDGKYDALKDQLFIQALIDQMGEAEWSRLSDLERQRLLIELKLRERRLCREGKYDEAAALLGKLQSSEEKIRKFLDCSKADHERQLRERLEQRRARLAQGISEEKCNDLEAEETAAEIEEERARKENILLYLDHCNEQEKANLLKRLGSLGDDHERAQQRQLELVRQHREERLMRQEDNINAVTLLMGMAKDQHDKSNLSKEEEKLRQQELARQRLDILRQRQRLQGDNLVRGETILQHNDLEENESFMTDGRKNEVILGLLDVRHARERNALIKLLDAHSDGDSRNEAQLMSDIEIKAKVEEHKEMFDLWRDSEQRALSDGERILVDSVGPCVEWRGRELEKKGEIALDEDVKVALLAQLQEIQEAEAGQAMFMLIDMYDDQVEAFIKSQQLMLTSLGHNNLASVLLELPDMEGHEIKPDGEGQDDLEEGEKTVVQALEKKFDAMREKFLIEALIQEMGEADWYRLSDLDRQKKLVELKMRERRLRREGLTDELAQLLGNFAKDSDRLFQFLGESAEDQKRRVQEKLALRKRLKEEKEAQGVMVDEEDLNTLVEEEDKKVQAVNILNHLDKQFETEKAALLSALRSQPDHLSREKKRQLELARFQREQRRLKKEEKLDSVTMIFALGEQNLKTQQQSALSERERQQELALQRLEALKQKRANKIRGTKSGDGEGDSGKEVQEHSILENVLEDSPLLQIKVMYSAEKLQTEERSILMDFISRIDMPNKVMEMNALKNNDLSQTIGKLQSEHLDWKTKTTKMLRAHCKLSKLPTYDKLKFQKDIEIKCEEQLAILEKALAIKIEMERRRLESLRPNLNLAQIKEELSSCAVTALLERQQKILARTKDHIKEASVEDLKKSYDQHQLAHKSGIYPALSATCLHVCLASDLLQLMQGNNSTLIGHDLHDMEMLLADEYNNEKEELLQIGERESINVGTALKRLEEQYEHRKMALKSDLARQQADLRERVARRNQVADDMAWERAAMTDQLFATSLANLDSAKQAKRTDFNRQNTLLQQRLEERRAAKEAEKSIQAAETEREEQAEKSEMDNRLATPTANRRFSMPAMSREKSVVDVNVTEDQKQAMYDQLLQQERYKHDQITAAQARQEMMLKKRLEDRTNKRENEVAALFSLGERQKTSLQEFKKGERERQLAQMQHRMTRMRESRSQSPAKRGSESTLSK</sequence>
<keyword evidence="4" id="KW-1185">Reference proteome</keyword>
<proteinExistence type="predicted"/>
<accession>A0AAE1B714</accession>
<protein>
    <recommendedName>
        <fullName evidence="5">EF-hand domain-containing protein</fullName>
    </recommendedName>
</protein>